<dbReference type="Gene3D" id="3.80.10.10">
    <property type="entry name" value="Ribonuclease Inhibitor"/>
    <property type="match status" value="1"/>
</dbReference>
<keyword evidence="2" id="KW-0963">Cytoplasm</keyword>
<organism evidence="5 7">
    <name type="scientific">Rotaria sordida</name>
    <dbReference type="NCBI Taxonomy" id="392033"/>
    <lineage>
        <taxon>Eukaryota</taxon>
        <taxon>Metazoa</taxon>
        <taxon>Spiralia</taxon>
        <taxon>Gnathifera</taxon>
        <taxon>Rotifera</taxon>
        <taxon>Eurotatoria</taxon>
        <taxon>Bdelloidea</taxon>
        <taxon>Philodinida</taxon>
        <taxon>Philodinidae</taxon>
        <taxon>Rotaria</taxon>
    </lineage>
</organism>
<evidence type="ECO:0000313" key="5">
    <source>
        <dbReference type="EMBL" id="CAF1205748.1"/>
    </source>
</evidence>
<dbReference type="Proteomes" id="UP000663870">
    <property type="component" value="Unassembled WGS sequence"/>
</dbReference>
<dbReference type="InterPro" id="IPR032675">
    <property type="entry name" value="LRR_dom_sf"/>
</dbReference>
<evidence type="ECO:0000313" key="8">
    <source>
        <dbReference type="Proteomes" id="UP000663870"/>
    </source>
</evidence>
<dbReference type="SUPFAM" id="SSF52058">
    <property type="entry name" value="L domain-like"/>
    <property type="match status" value="1"/>
</dbReference>
<evidence type="ECO:0000256" key="2">
    <source>
        <dbReference type="ARBA" id="ARBA00022490"/>
    </source>
</evidence>
<keyword evidence="8" id="KW-1185">Reference proteome</keyword>
<dbReference type="GO" id="GO:0005737">
    <property type="term" value="C:cytoplasm"/>
    <property type="evidence" value="ECO:0007669"/>
    <property type="project" value="UniProtKB-SubCell"/>
</dbReference>
<keyword evidence="3" id="KW-0433">Leucine-rich repeat</keyword>
<evidence type="ECO:0008006" key="9">
    <source>
        <dbReference type="Google" id="ProtNLM"/>
    </source>
</evidence>
<dbReference type="AlphaFoldDB" id="A0A814WLV6"/>
<keyword evidence="4" id="KW-0677">Repeat</keyword>
<dbReference type="PANTHER" id="PTHR46545">
    <property type="entry name" value="LEUCINE-RICH REPEAT-CONTAINING PROTEIN 51"/>
    <property type="match status" value="1"/>
</dbReference>
<gene>
    <name evidence="6" type="ORF">JXQ802_LOCUS39280</name>
    <name evidence="5" type="ORF">PYM288_LOCUS25117</name>
</gene>
<protein>
    <recommendedName>
        <fullName evidence="9">Leucine-rich repeat-containing protein 51</fullName>
    </recommendedName>
</protein>
<dbReference type="PANTHER" id="PTHR46545:SF1">
    <property type="entry name" value="LEUCINE-RICH REPEAT-CONTAINING PROTEIN 51"/>
    <property type="match status" value="1"/>
</dbReference>
<dbReference type="Proteomes" id="UP000663854">
    <property type="component" value="Unassembled WGS sequence"/>
</dbReference>
<evidence type="ECO:0000256" key="4">
    <source>
        <dbReference type="ARBA" id="ARBA00022737"/>
    </source>
</evidence>
<dbReference type="EMBL" id="CAJNOH010001336">
    <property type="protein sequence ID" value="CAF1205748.1"/>
    <property type="molecule type" value="Genomic_DNA"/>
</dbReference>
<evidence type="ECO:0000313" key="6">
    <source>
        <dbReference type="EMBL" id="CAF1480579.1"/>
    </source>
</evidence>
<evidence type="ECO:0000313" key="7">
    <source>
        <dbReference type="Proteomes" id="UP000663854"/>
    </source>
</evidence>
<name>A0A814WLV6_9BILA</name>
<dbReference type="EMBL" id="CAJNOL010002253">
    <property type="protein sequence ID" value="CAF1480579.1"/>
    <property type="molecule type" value="Genomic_DNA"/>
</dbReference>
<evidence type="ECO:0000256" key="1">
    <source>
        <dbReference type="ARBA" id="ARBA00004496"/>
    </source>
</evidence>
<comment type="subcellular location">
    <subcellularLocation>
        <location evidence="1">Cytoplasm</location>
    </subcellularLocation>
</comment>
<evidence type="ECO:0000256" key="3">
    <source>
        <dbReference type="ARBA" id="ARBA00022614"/>
    </source>
</evidence>
<sequence length="204" mass="23483">MKSSLSLKHSLANVQKRIDDSNEFYPLLDYSFHDAEKIEDAVSFEPRVAPGAPNVIKVDNRYHSYGINLNHNKLNGSLETLPNLIRKIFINPNALAIIDLSFNAFTEIPIAITQFPLLKHFLFHKNLLRNLNEIEKLYALKELKHLTLHRNPIEDNISYLRSYVLCLLPGLRSFNCTSVSKSDLKTSDIWQKMNKTLIPKILNK</sequence>
<reference evidence="5" key="1">
    <citation type="submission" date="2021-02" db="EMBL/GenBank/DDBJ databases">
        <authorList>
            <person name="Nowell W R."/>
        </authorList>
    </citation>
    <scope>NUCLEOTIDE SEQUENCE</scope>
</reference>
<accession>A0A814WLV6</accession>
<proteinExistence type="predicted"/>
<comment type="caution">
    <text evidence="5">The sequence shown here is derived from an EMBL/GenBank/DDBJ whole genome shotgun (WGS) entry which is preliminary data.</text>
</comment>